<feature type="transmembrane region" description="Helical" evidence="11">
    <location>
        <begin position="35"/>
        <end position="54"/>
    </location>
</feature>
<proteinExistence type="predicted"/>
<sequence length="458" mass="48777">MTEQELGTLILTFGVFLCFVHVLGYLFERLRQPRLVGEIVAGILLGPFVLKKLAPQVSDFLFANPALGEDRTKVILGFIYWLGILLLMFISGSQVKRLLSKENRRETAWILGIGTPLPFLLVMGLGLAGIIPVGPLVGVQGVAISALLVLASAVAVTSIPVISRIFNDLGILHTRFASLILGSAVLEDIALWGVLAVATALTRQTSLAEQNIVGSTAQHLVITFAFMGAAILLMPHMLRVLGNARWNILLRASRLAYAIIILFAYVGLAAYLGVNLVFAAFLAGFGLAGGIAGGEREHYADALESISKFSYGIFIPVYFALVGYRLVFGRDFSPTMLVAFLLGSSLLSLISVGLAARLAGFRRLDILNLAITTNARGGPGIVLASVAFDAGIISAAFYTTLVLTAIITSQMAGLWLRYVLSRGWPLLSTDNDEAPEPLLPPLPSGQRLAGANASASVS</sequence>
<evidence type="ECO:0000256" key="4">
    <source>
        <dbReference type="ARBA" id="ARBA00022692"/>
    </source>
</evidence>
<evidence type="ECO:0000256" key="5">
    <source>
        <dbReference type="ARBA" id="ARBA00022989"/>
    </source>
</evidence>
<keyword evidence="2" id="KW-0813">Transport</keyword>
<keyword evidence="5 11" id="KW-1133">Transmembrane helix</keyword>
<keyword evidence="3" id="KW-0050">Antiport</keyword>
<comment type="subcellular location">
    <subcellularLocation>
        <location evidence="1">Membrane</location>
        <topology evidence="1">Multi-pass membrane protein</topology>
    </subcellularLocation>
</comment>
<evidence type="ECO:0000256" key="7">
    <source>
        <dbReference type="ARBA" id="ARBA00023065"/>
    </source>
</evidence>
<dbReference type="AlphaFoldDB" id="A0A5K7X3J0"/>
<dbReference type="InterPro" id="IPR006153">
    <property type="entry name" value="Cation/H_exchanger_TM"/>
</dbReference>
<evidence type="ECO:0000256" key="1">
    <source>
        <dbReference type="ARBA" id="ARBA00004141"/>
    </source>
</evidence>
<feature type="transmembrane region" description="Helical" evidence="11">
    <location>
        <begin position="381"/>
        <end position="407"/>
    </location>
</feature>
<organism evidence="13 14">
    <name type="scientific">Lacipirellula parvula</name>
    <dbReference type="NCBI Taxonomy" id="2650471"/>
    <lineage>
        <taxon>Bacteria</taxon>
        <taxon>Pseudomonadati</taxon>
        <taxon>Planctomycetota</taxon>
        <taxon>Planctomycetia</taxon>
        <taxon>Pirellulales</taxon>
        <taxon>Lacipirellulaceae</taxon>
        <taxon>Lacipirellula</taxon>
    </lineage>
</organism>
<evidence type="ECO:0000313" key="14">
    <source>
        <dbReference type="Proteomes" id="UP000326837"/>
    </source>
</evidence>
<feature type="transmembrane region" description="Helical" evidence="11">
    <location>
        <begin position="339"/>
        <end position="361"/>
    </location>
</feature>
<name>A0A5K7X3J0_9BACT</name>
<keyword evidence="7" id="KW-0406">Ion transport</keyword>
<feature type="domain" description="Cation/H+ exchanger transmembrane" evidence="12">
    <location>
        <begin position="21"/>
        <end position="420"/>
    </location>
</feature>
<dbReference type="KEGG" id="lpav:PLANPX_0836"/>
<evidence type="ECO:0000256" key="8">
    <source>
        <dbReference type="ARBA" id="ARBA00023136"/>
    </source>
</evidence>
<evidence type="ECO:0000256" key="2">
    <source>
        <dbReference type="ARBA" id="ARBA00022448"/>
    </source>
</evidence>
<protein>
    <submittedName>
        <fullName evidence="13">Na/H antiporter</fullName>
    </submittedName>
</protein>
<feature type="transmembrane region" description="Helical" evidence="11">
    <location>
        <begin position="6"/>
        <end position="28"/>
    </location>
</feature>
<gene>
    <name evidence="13" type="ORF">PLANPX_0836</name>
</gene>
<evidence type="ECO:0000256" key="6">
    <source>
        <dbReference type="ARBA" id="ARBA00023053"/>
    </source>
</evidence>
<evidence type="ECO:0000256" key="9">
    <source>
        <dbReference type="ARBA" id="ARBA00023201"/>
    </source>
</evidence>
<dbReference type="InterPro" id="IPR038770">
    <property type="entry name" value="Na+/solute_symporter_sf"/>
</dbReference>
<dbReference type="RefSeq" id="WP_152097404.1">
    <property type="nucleotide sequence ID" value="NZ_AP021861.1"/>
</dbReference>
<dbReference type="GO" id="GO:0016020">
    <property type="term" value="C:membrane"/>
    <property type="evidence" value="ECO:0007669"/>
    <property type="project" value="UniProtKB-SubCell"/>
</dbReference>
<evidence type="ECO:0000256" key="3">
    <source>
        <dbReference type="ARBA" id="ARBA00022449"/>
    </source>
</evidence>
<feature type="transmembrane region" description="Helical" evidence="11">
    <location>
        <begin position="255"/>
        <end position="288"/>
    </location>
</feature>
<keyword evidence="14" id="KW-1185">Reference proteome</keyword>
<dbReference type="GO" id="GO:0006814">
    <property type="term" value="P:sodium ion transport"/>
    <property type="evidence" value="ECO:0007669"/>
    <property type="project" value="UniProtKB-KW"/>
</dbReference>
<dbReference type="PANTHER" id="PTHR43562">
    <property type="entry name" value="NAPA-TYPE SODIUM/HYDROGEN ANTIPORTER"/>
    <property type="match status" value="1"/>
</dbReference>
<dbReference type="Pfam" id="PF00999">
    <property type="entry name" value="Na_H_Exchanger"/>
    <property type="match status" value="1"/>
</dbReference>
<dbReference type="EMBL" id="AP021861">
    <property type="protein sequence ID" value="BBO31224.1"/>
    <property type="molecule type" value="Genomic_DNA"/>
</dbReference>
<feature type="transmembrane region" description="Helical" evidence="11">
    <location>
        <begin position="143"/>
        <end position="166"/>
    </location>
</feature>
<keyword evidence="4 11" id="KW-0812">Transmembrane</keyword>
<keyword evidence="6" id="KW-0915">Sodium</keyword>
<feature type="transmembrane region" description="Helical" evidence="11">
    <location>
        <begin position="212"/>
        <end position="234"/>
    </location>
</feature>
<keyword evidence="8 11" id="KW-0472">Membrane</keyword>
<dbReference type="Proteomes" id="UP000326837">
    <property type="component" value="Chromosome"/>
</dbReference>
<reference evidence="14" key="1">
    <citation type="submission" date="2019-10" db="EMBL/GenBank/DDBJ databases">
        <title>Lacipirellula parvula gen. nov., sp. nov., representing a lineage of planctomycetes widespread in freshwater anoxic habitats, and description of the family Lacipirellulaceae.</title>
        <authorList>
            <person name="Dedysh S.N."/>
            <person name="Kulichevskaya I.S."/>
            <person name="Beletsky A.V."/>
            <person name="Rakitin A.L."/>
            <person name="Mardanov A.V."/>
            <person name="Ivanova A.A."/>
            <person name="Saltykova V.X."/>
            <person name="Rijpstra W.I.C."/>
            <person name="Sinninghe Damste J.S."/>
            <person name="Ravin N.V."/>
        </authorList>
    </citation>
    <scope>NUCLEOTIDE SEQUENCE [LARGE SCALE GENOMIC DNA]</scope>
    <source>
        <strain evidence="14">PX69</strain>
    </source>
</reference>
<keyword evidence="9" id="KW-0739">Sodium transport</keyword>
<feature type="transmembrane region" description="Helical" evidence="11">
    <location>
        <begin position="74"/>
        <end position="95"/>
    </location>
</feature>
<dbReference type="GO" id="GO:0015297">
    <property type="term" value="F:antiporter activity"/>
    <property type="evidence" value="ECO:0007669"/>
    <property type="project" value="UniProtKB-KW"/>
</dbReference>
<dbReference type="PANTHER" id="PTHR43562:SF3">
    <property type="entry name" value="SODIUM ION_PROTON EXCHANGER (EUROFUNG)"/>
    <property type="match status" value="1"/>
</dbReference>
<feature type="transmembrane region" description="Helical" evidence="11">
    <location>
        <begin position="107"/>
        <end position="131"/>
    </location>
</feature>
<evidence type="ECO:0000313" key="13">
    <source>
        <dbReference type="EMBL" id="BBO31224.1"/>
    </source>
</evidence>
<dbReference type="Gene3D" id="1.20.1530.20">
    <property type="match status" value="1"/>
</dbReference>
<evidence type="ECO:0000256" key="11">
    <source>
        <dbReference type="SAM" id="Phobius"/>
    </source>
</evidence>
<evidence type="ECO:0000256" key="10">
    <source>
        <dbReference type="SAM" id="MobiDB-lite"/>
    </source>
</evidence>
<feature type="transmembrane region" description="Helical" evidence="11">
    <location>
        <begin position="308"/>
        <end position="327"/>
    </location>
</feature>
<dbReference type="GO" id="GO:1902600">
    <property type="term" value="P:proton transmembrane transport"/>
    <property type="evidence" value="ECO:0007669"/>
    <property type="project" value="InterPro"/>
</dbReference>
<feature type="region of interest" description="Disordered" evidence="10">
    <location>
        <begin position="438"/>
        <end position="458"/>
    </location>
</feature>
<evidence type="ECO:0000259" key="12">
    <source>
        <dbReference type="Pfam" id="PF00999"/>
    </source>
</evidence>
<feature type="transmembrane region" description="Helical" evidence="11">
    <location>
        <begin position="178"/>
        <end position="200"/>
    </location>
</feature>
<accession>A0A5K7X3J0</accession>